<feature type="compositionally biased region" description="Basic and acidic residues" evidence="1">
    <location>
        <begin position="88"/>
        <end position="110"/>
    </location>
</feature>
<sequence length="127" mass="13903">MSCISQSQFFSSAGRGKSWAAVEDRRLEEPRTATSAAHSLIFPAAIGVVQHCRSRSRSLFLGLRCCCWKTGQKKRKEDLANGRTGELANERRSDHGPWAMGHDHVADDSHSCIASGPQPQLLASPEI</sequence>
<feature type="region of interest" description="Disordered" evidence="1">
    <location>
        <begin position="73"/>
        <end position="127"/>
    </location>
</feature>
<organism evidence="2">
    <name type="scientific">Drosophila melanogaster</name>
    <name type="common">Fruit fly</name>
    <dbReference type="NCBI Taxonomy" id="7227"/>
    <lineage>
        <taxon>Eukaryota</taxon>
        <taxon>Metazoa</taxon>
        <taxon>Ecdysozoa</taxon>
        <taxon>Arthropoda</taxon>
        <taxon>Hexapoda</taxon>
        <taxon>Insecta</taxon>
        <taxon>Pterygota</taxon>
        <taxon>Neoptera</taxon>
        <taxon>Endopterygota</taxon>
        <taxon>Diptera</taxon>
        <taxon>Brachycera</taxon>
        <taxon>Muscomorpha</taxon>
        <taxon>Ephydroidea</taxon>
        <taxon>Drosophilidae</taxon>
        <taxon>Drosophila</taxon>
        <taxon>Sophophora</taxon>
    </lineage>
</organism>
<proteinExistence type="evidence at transcript level"/>
<dbReference type="EMBL" id="BT132681">
    <property type="protein sequence ID" value="AEQ30324.1"/>
    <property type="molecule type" value="mRNA"/>
</dbReference>
<dbReference type="AlphaFoldDB" id="G4LU51"/>
<evidence type="ECO:0000313" key="2">
    <source>
        <dbReference type="EMBL" id="AEQ30324.1"/>
    </source>
</evidence>
<reference evidence="2" key="1">
    <citation type="submission" date="2011-10" db="EMBL/GenBank/DDBJ databases">
        <authorList>
            <person name="Carlson J."/>
            <person name="Booth B."/>
            <person name="Frise E."/>
            <person name="Sandler J."/>
            <person name="Wan K."/>
            <person name="Yu C."/>
            <person name="Celniker S."/>
        </authorList>
    </citation>
    <scope>NUCLEOTIDE SEQUENCE</scope>
</reference>
<protein>
    <submittedName>
        <fullName evidence="2">MIP33022p1</fullName>
    </submittedName>
</protein>
<accession>G4LU51</accession>
<name>G4LU51_DROME</name>
<evidence type="ECO:0000256" key="1">
    <source>
        <dbReference type="SAM" id="MobiDB-lite"/>
    </source>
</evidence>